<organism evidence="7">
    <name type="scientific">Psilocybe cubensis</name>
    <name type="common">Psychedelic mushroom</name>
    <name type="synonym">Stropharia cubensis</name>
    <dbReference type="NCBI Taxonomy" id="181762"/>
    <lineage>
        <taxon>Eukaryota</taxon>
        <taxon>Fungi</taxon>
        <taxon>Dikarya</taxon>
        <taxon>Basidiomycota</taxon>
        <taxon>Agaricomycotina</taxon>
        <taxon>Agaricomycetes</taxon>
        <taxon>Agaricomycetidae</taxon>
        <taxon>Agaricales</taxon>
        <taxon>Agaricineae</taxon>
        <taxon>Strophariaceae</taxon>
        <taxon>Psilocybe</taxon>
    </lineage>
</organism>
<evidence type="ECO:0000256" key="4">
    <source>
        <dbReference type="ARBA" id="ARBA00022801"/>
    </source>
</evidence>
<keyword evidence="5" id="KW-0862">Zinc</keyword>
<proteinExistence type="predicted"/>
<keyword evidence="4" id="KW-0378">Hydrolase</keyword>
<evidence type="ECO:0000256" key="1">
    <source>
        <dbReference type="ARBA" id="ARBA00001947"/>
    </source>
</evidence>
<keyword evidence="3" id="KW-0479">Metal-binding</keyword>
<evidence type="ECO:0000256" key="3">
    <source>
        <dbReference type="ARBA" id="ARBA00022723"/>
    </source>
</evidence>
<keyword evidence="6" id="KW-0482">Metalloprotease</keyword>
<accession>A0A8H8CNR1</accession>
<dbReference type="GO" id="GO:0006508">
    <property type="term" value="P:proteolysis"/>
    <property type="evidence" value="ECO:0007669"/>
    <property type="project" value="UniProtKB-KW"/>
</dbReference>
<dbReference type="SUPFAM" id="SSF55486">
    <property type="entry name" value="Metalloproteases ('zincins'), catalytic domain"/>
    <property type="match status" value="1"/>
</dbReference>
<comment type="cofactor">
    <cofactor evidence="1">
        <name>Zn(2+)</name>
        <dbReference type="ChEBI" id="CHEBI:29105"/>
    </cofactor>
</comment>
<name>A0A8H8CNR1_PSICU</name>
<gene>
    <name evidence="7" type="ORF">JR316_004144</name>
</gene>
<dbReference type="OrthoDB" id="2365600at2759"/>
<evidence type="ECO:0000256" key="6">
    <source>
        <dbReference type="ARBA" id="ARBA00023049"/>
    </source>
</evidence>
<dbReference type="GO" id="GO:0008237">
    <property type="term" value="F:metallopeptidase activity"/>
    <property type="evidence" value="ECO:0007669"/>
    <property type="project" value="UniProtKB-KW"/>
</dbReference>
<dbReference type="Pfam" id="PF07998">
    <property type="entry name" value="Peptidase_M54"/>
    <property type="match status" value="1"/>
</dbReference>
<dbReference type="EMBL" id="JAFIQS010000003">
    <property type="protein sequence ID" value="KAG5172055.1"/>
    <property type="molecule type" value="Genomic_DNA"/>
</dbReference>
<dbReference type="InterPro" id="IPR024079">
    <property type="entry name" value="MetalloPept_cat_dom_sf"/>
</dbReference>
<keyword evidence="2" id="KW-0645">Protease</keyword>
<evidence type="ECO:0000256" key="2">
    <source>
        <dbReference type="ARBA" id="ARBA00022670"/>
    </source>
</evidence>
<dbReference type="PANTHER" id="PTHR15910">
    <property type="entry name" value="ARCHAEMETZINCIN"/>
    <property type="match status" value="1"/>
</dbReference>
<evidence type="ECO:0000256" key="5">
    <source>
        <dbReference type="ARBA" id="ARBA00022833"/>
    </source>
</evidence>
<dbReference type="Gene3D" id="3.40.390.10">
    <property type="entry name" value="Collagenase (Catalytic Domain)"/>
    <property type="match status" value="1"/>
</dbReference>
<reference evidence="7" key="1">
    <citation type="submission" date="2021-02" db="EMBL/GenBank/DDBJ databases">
        <title>Psilocybe cubensis genome.</title>
        <authorList>
            <person name="Mckernan K.J."/>
            <person name="Crawford S."/>
            <person name="Trippe A."/>
            <person name="Kane L.T."/>
            <person name="Mclaughlin S."/>
        </authorList>
    </citation>
    <scope>NUCLEOTIDE SEQUENCE [LARGE SCALE GENOMIC DNA]</scope>
    <source>
        <strain evidence="7">MGC-MH-2018</strain>
    </source>
</reference>
<dbReference type="PANTHER" id="PTHR15910:SF1">
    <property type="entry name" value="ARCHAEMETZINCIN-2"/>
    <property type="match status" value="1"/>
</dbReference>
<dbReference type="InterPro" id="IPR012962">
    <property type="entry name" value="Pept_M54_archaemetzincn"/>
</dbReference>
<dbReference type="AlphaFoldDB" id="A0A8H8CNR1"/>
<evidence type="ECO:0000313" key="7">
    <source>
        <dbReference type="EMBL" id="KAG5172055.1"/>
    </source>
</evidence>
<dbReference type="GO" id="GO:0046872">
    <property type="term" value="F:metal ion binding"/>
    <property type="evidence" value="ECO:0007669"/>
    <property type="project" value="UniProtKB-KW"/>
</dbReference>
<protein>
    <submittedName>
        <fullName evidence="7">Uncharacterized protein</fullName>
    </submittedName>
</protein>
<comment type="caution">
    <text evidence="7">The sequence shown here is derived from an EMBL/GenBank/DDBJ whole genome shotgun (WGS) entry which is preliminary data.</text>
</comment>
<dbReference type="CDD" id="cd11375">
    <property type="entry name" value="Peptidase_M54"/>
    <property type="match status" value="1"/>
</dbReference>
<sequence>MQRAAAASVTLTGNRKNGLSSHAIDDEIAPSTFPAPLILPNDDLSNDPRCPPQSFRSWTREKNRNKVTPQRNVLYVAYPPEVDSDVGYIQTWCNPNPNKTSMSGTCSAPKIDDVVLYLGAFYHGMQVKSLPTKLRFTSWEDDPPKLKRASSKMKTKIPTRIGLACQTECIGIRARPSPDDVYPAQLNLDDILEAAIEILPEDAYAILLLVNHDLYEDDDDEFVCGRAYGASRISVISTARYNPALDGIQEVEREHAWPASHCQSYIMKCIDASDSTKRPKKKSKVDSDLNVQDDQNATSPMRAALLAYVNTPPLTNSSPQDIITGTWLARVCRTSSHELGHCFGMDHCVYYACIMQGSGTVIEDVRQPPYLCPVDLAKLLKACGTTEEAQLGALLVFCERFPKVQLFMAFAAWIRAKRLIDGGP</sequence>